<accession>A0A6A5ZTJ4</accession>
<dbReference type="OrthoDB" id="4843554at2759"/>
<evidence type="ECO:0000313" key="3">
    <source>
        <dbReference type="EMBL" id="KAF2122157.1"/>
    </source>
</evidence>
<feature type="transmembrane region" description="Helical" evidence="1">
    <location>
        <begin position="210"/>
        <end position="234"/>
    </location>
</feature>
<feature type="chain" id="PRO_5025625041" evidence="2">
    <location>
        <begin position="22"/>
        <end position="235"/>
    </location>
</feature>
<proteinExistence type="predicted"/>
<keyword evidence="1" id="KW-0472">Membrane</keyword>
<keyword evidence="1" id="KW-1133">Transmembrane helix</keyword>
<feature type="signal peptide" evidence="2">
    <location>
        <begin position="1"/>
        <end position="21"/>
    </location>
</feature>
<reference evidence="3" key="1">
    <citation type="journal article" date="2020" name="Stud. Mycol.">
        <title>101 Dothideomycetes genomes: a test case for predicting lifestyles and emergence of pathogens.</title>
        <authorList>
            <person name="Haridas S."/>
            <person name="Albert R."/>
            <person name="Binder M."/>
            <person name="Bloem J."/>
            <person name="Labutti K."/>
            <person name="Salamov A."/>
            <person name="Andreopoulos B."/>
            <person name="Baker S."/>
            <person name="Barry K."/>
            <person name="Bills G."/>
            <person name="Bluhm B."/>
            <person name="Cannon C."/>
            <person name="Castanera R."/>
            <person name="Culley D."/>
            <person name="Daum C."/>
            <person name="Ezra D."/>
            <person name="Gonzalez J."/>
            <person name="Henrissat B."/>
            <person name="Kuo A."/>
            <person name="Liang C."/>
            <person name="Lipzen A."/>
            <person name="Lutzoni F."/>
            <person name="Magnuson J."/>
            <person name="Mondo S."/>
            <person name="Nolan M."/>
            <person name="Ohm R."/>
            <person name="Pangilinan J."/>
            <person name="Park H.-J."/>
            <person name="Ramirez L."/>
            <person name="Alfaro M."/>
            <person name="Sun H."/>
            <person name="Tritt A."/>
            <person name="Yoshinaga Y."/>
            <person name="Zwiers L.-H."/>
            <person name="Turgeon B."/>
            <person name="Goodwin S."/>
            <person name="Spatafora J."/>
            <person name="Crous P."/>
            <person name="Grigoriev I."/>
        </authorList>
    </citation>
    <scope>NUCLEOTIDE SEQUENCE</scope>
    <source>
        <strain evidence="3">CBS 627.86</strain>
    </source>
</reference>
<feature type="transmembrane region" description="Helical" evidence="1">
    <location>
        <begin position="74"/>
        <end position="93"/>
    </location>
</feature>
<evidence type="ECO:0000256" key="2">
    <source>
        <dbReference type="SAM" id="SignalP"/>
    </source>
</evidence>
<sequence length="235" mass="23794">MHSTLLSALSALALLSSTTTAQLPENISNSSIPEQCSAICAPIVKLTSLCIPSSSVTSMASMSMSMTGSMTMSMSMPTSSSMSAMAGMVMMSVDMPNRMKKMKRADGAIVMMAMSDAEMAEMNCICMNKSFDVKAVMGLCASCMEMNAGSGNQTAVMNVDMLMTDCAFPTTSYGPSATSILAGISVQATAPGTTASSTGMAKGSAGRVEVAAGVWGLGMLMGGIGLGAGLVAGIL</sequence>
<keyword evidence="2" id="KW-0732">Signal</keyword>
<evidence type="ECO:0000256" key="1">
    <source>
        <dbReference type="SAM" id="Phobius"/>
    </source>
</evidence>
<protein>
    <submittedName>
        <fullName evidence="3">Uncharacterized protein</fullName>
    </submittedName>
</protein>
<gene>
    <name evidence="3" type="ORF">BDV96DRAFT_139432</name>
</gene>
<keyword evidence="1" id="KW-0812">Transmembrane</keyword>
<evidence type="ECO:0000313" key="4">
    <source>
        <dbReference type="Proteomes" id="UP000799770"/>
    </source>
</evidence>
<name>A0A6A5ZTJ4_9PLEO</name>
<dbReference type="AlphaFoldDB" id="A0A6A5ZTJ4"/>
<dbReference type="Proteomes" id="UP000799770">
    <property type="component" value="Unassembled WGS sequence"/>
</dbReference>
<organism evidence="3 4">
    <name type="scientific">Lophiotrema nucula</name>
    <dbReference type="NCBI Taxonomy" id="690887"/>
    <lineage>
        <taxon>Eukaryota</taxon>
        <taxon>Fungi</taxon>
        <taxon>Dikarya</taxon>
        <taxon>Ascomycota</taxon>
        <taxon>Pezizomycotina</taxon>
        <taxon>Dothideomycetes</taxon>
        <taxon>Pleosporomycetidae</taxon>
        <taxon>Pleosporales</taxon>
        <taxon>Lophiotremataceae</taxon>
        <taxon>Lophiotrema</taxon>
    </lineage>
</organism>
<keyword evidence="4" id="KW-1185">Reference proteome</keyword>
<dbReference type="EMBL" id="ML977311">
    <property type="protein sequence ID" value="KAF2122157.1"/>
    <property type="molecule type" value="Genomic_DNA"/>
</dbReference>